<name>A0A432MGV2_9BACT</name>
<keyword evidence="1" id="KW-1133">Transmembrane helix</keyword>
<feature type="transmembrane region" description="Helical" evidence="1">
    <location>
        <begin position="184"/>
        <end position="204"/>
    </location>
</feature>
<gene>
    <name evidence="2" type="ORF">TsocGM_17265</name>
</gene>
<proteinExistence type="predicted"/>
<feature type="transmembrane region" description="Helical" evidence="1">
    <location>
        <begin position="373"/>
        <end position="389"/>
    </location>
</feature>
<dbReference type="RefSeq" id="WP_126726712.1">
    <property type="nucleotide sequence ID" value="NZ_RYZH01000035.1"/>
</dbReference>
<feature type="transmembrane region" description="Helical" evidence="1">
    <location>
        <begin position="59"/>
        <end position="79"/>
    </location>
</feature>
<feature type="transmembrane region" description="Helical" evidence="1">
    <location>
        <begin position="254"/>
        <end position="273"/>
    </location>
</feature>
<reference evidence="2 3" key="2">
    <citation type="submission" date="2019-01" db="EMBL/GenBank/DDBJ databases">
        <title>Tautonia sociabilis, a novel thermotolerant planctomycete of Isosphaeraceae family, isolated from a 4000 m deep subterranean habitat.</title>
        <authorList>
            <person name="Kovaleva O.L."/>
            <person name="Elcheninov A.G."/>
            <person name="Van Heerden E."/>
            <person name="Toshchakov S.V."/>
            <person name="Novikov A."/>
            <person name="Bonch-Osmolovskaya E.A."/>
            <person name="Kublanov I.V."/>
        </authorList>
    </citation>
    <scope>NUCLEOTIDE SEQUENCE [LARGE SCALE GENOMIC DNA]</scope>
    <source>
        <strain evidence="2 3">GM2012</strain>
    </source>
</reference>
<reference evidence="2 3" key="1">
    <citation type="submission" date="2018-12" db="EMBL/GenBank/DDBJ databases">
        <authorList>
            <person name="Toschakov S.V."/>
        </authorList>
    </citation>
    <scope>NUCLEOTIDE SEQUENCE [LARGE SCALE GENOMIC DNA]</scope>
    <source>
        <strain evidence="2 3">GM2012</strain>
    </source>
</reference>
<evidence type="ECO:0000256" key="1">
    <source>
        <dbReference type="SAM" id="Phobius"/>
    </source>
</evidence>
<feature type="transmembrane region" description="Helical" evidence="1">
    <location>
        <begin position="310"/>
        <end position="328"/>
    </location>
</feature>
<evidence type="ECO:0000313" key="3">
    <source>
        <dbReference type="Proteomes" id="UP000280296"/>
    </source>
</evidence>
<dbReference type="OrthoDB" id="241933at2"/>
<keyword evidence="1" id="KW-0812">Transmembrane</keyword>
<dbReference type="AlphaFoldDB" id="A0A432MGV2"/>
<accession>A0A432MGV2</accession>
<protein>
    <submittedName>
        <fullName evidence="2">Uncharacterized protein</fullName>
    </submittedName>
</protein>
<organism evidence="2 3">
    <name type="scientific">Tautonia sociabilis</name>
    <dbReference type="NCBI Taxonomy" id="2080755"/>
    <lineage>
        <taxon>Bacteria</taxon>
        <taxon>Pseudomonadati</taxon>
        <taxon>Planctomycetota</taxon>
        <taxon>Planctomycetia</taxon>
        <taxon>Isosphaerales</taxon>
        <taxon>Isosphaeraceae</taxon>
        <taxon>Tautonia</taxon>
    </lineage>
</organism>
<feature type="transmembrane region" description="Helical" evidence="1">
    <location>
        <begin position="7"/>
        <end position="23"/>
    </location>
</feature>
<comment type="caution">
    <text evidence="2">The sequence shown here is derived from an EMBL/GenBank/DDBJ whole genome shotgun (WGS) entry which is preliminary data.</text>
</comment>
<sequence length="458" mass="49155">MRLGDQIARAGFVALAVGLGWGIRGDFGHNVGAMYPGAALGLALAFVSGQRSLFRWMPILAALSALAIGSGGTMSYGLLHGYAQADTFINYSYGFLTLFLQGSAWGTFGGALIGLMLERRPMRTSDWLGLGGSILIGGWLIGFLVVRGLGFQINPPRNNSSIVFMGAAIGQFIWLACNDRPTGLRGAFLGYVGFGLGMAGGRLLGNLANVMQGEFGFTINHWNVMEVSCGLIGGFIYTMGMVNRAYPDPPKEKNIDLASVFGIVFVLGLIPLWHRVTRIDPEETLSSWADQLSAAGVADPNAAASMTLRLLDGSCVLGFVGVALWLWIHFRGILRGAALPVLWLSGTMLLFQNLNALYFLLPPRDGYVNMHHVFWVLLALMVIYAAIARPSPSEVPEAAEGGPRFAWRRWIVGTLAAFAMIVALAGAINGEATMASANTRWPAWSWRDGPFPGRAPAP</sequence>
<keyword evidence="3" id="KW-1185">Reference proteome</keyword>
<feature type="transmembrane region" description="Helical" evidence="1">
    <location>
        <begin position="340"/>
        <end position="361"/>
    </location>
</feature>
<feature type="transmembrane region" description="Helical" evidence="1">
    <location>
        <begin position="224"/>
        <end position="242"/>
    </location>
</feature>
<feature type="transmembrane region" description="Helical" evidence="1">
    <location>
        <begin position="158"/>
        <end position="177"/>
    </location>
</feature>
<feature type="transmembrane region" description="Helical" evidence="1">
    <location>
        <begin position="410"/>
        <end position="428"/>
    </location>
</feature>
<keyword evidence="1" id="KW-0472">Membrane</keyword>
<dbReference type="Proteomes" id="UP000280296">
    <property type="component" value="Unassembled WGS sequence"/>
</dbReference>
<feature type="transmembrane region" description="Helical" evidence="1">
    <location>
        <begin position="91"/>
        <end position="115"/>
    </location>
</feature>
<feature type="transmembrane region" description="Helical" evidence="1">
    <location>
        <begin position="29"/>
        <end position="47"/>
    </location>
</feature>
<feature type="transmembrane region" description="Helical" evidence="1">
    <location>
        <begin position="127"/>
        <end position="146"/>
    </location>
</feature>
<dbReference type="EMBL" id="RYZH01000035">
    <property type="protein sequence ID" value="RUL85921.1"/>
    <property type="molecule type" value="Genomic_DNA"/>
</dbReference>
<evidence type="ECO:0000313" key="2">
    <source>
        <dbReference type="EMBL" id="RUL85921.1"/>
    </source>
</evidence>